<feature type="chain" id="PRO_5041362448" evidence="1">
    <location>
        <begin position="18"/>
        <end position="88"/>
    </location>
</feature>
<dbReference type="AlphaFoldDB" id="A0AA39MAE1"/>
<organism evidence="2 3">
    <name type="scientific">Steinernema hermaphroditum</name>
    <dbReference type="NCBI Taxonomy" id="289476"/>
    <lineage>
        <taxon>Eukaryota</taxon>
        <taxon>Metazoa</taxon>
        <taxon>Ecdysozoa</taxon>
        <taxon>Nematoda</taxon>
        <taxon>Chromadorea</taxon>
        <taxon>Rhabditida</taxon>
        <taxon>Tylenchina</taxon>
        <taxon>Panagrolaimomorpha</taxon>
        <taxon>Strongyloidoidea</taxon>
        <taxon>Steinernematidae</taxon>
        <taxon>Steinernema</taxon>
    </lineage>
</organism>
<dbReference type="EMBL" id="JAUCMV010000001">
    <property type="protein sequence ID" value="KAK0426947.1"/>
    <property type="molecule type" value="Genomic_DNA"/>
</dbReference>
<name>A0AA39MAE1_9BILA</name>
<evidence type="ECO:0000313" key="3">
    <source>
        <dbReference type="Proteomes" id="UP001175271"/>
    </source>
</evidence>
<reference evidence="2" key="1">
    <citation type="submission" date="2023-06" db="EMBL/GenBank/DDBJ databases">
        <title>Genomic analysis of the entomopathogenic nematode Steinernema hermaphroditum.</title>
        <authorList>
            <person name="Schwarz E.M."/>
            <person name="Heppert J.K."/>
            <person name="Baniya A."/>
            <person name="Schwartz H.T."/>
            <person name="Tan C.-H."/>
            <person name="Antoshechkin I."/>
            <person name="Sternberg P.W."/>
            <person name="Goodrich-Blair H."/>
            <person name="Dillman A.R."/>
        </authorList>
    </citation>
    <scope>NUCLEOTIDE SEQUENCE</scope>
    <source>
        <strain evidence="2">PS9179</strain>
        <tissue evidence="2">Whole animal</tissue>
    </source>
</reference>
<keyword evidence="1" id="KW-0732">Signal</keyword>
<gene>
    <name evidence="2" type="ORF">QR680_009982</name>
</gene>
<feature type="signal peptide" evidence="1">
    <location>
        <begin position="1"/>
        <end position="17"/>
    </location>
</feature>
<evidence type="ECO:0000313" key="2">
    <source>
        <dbReference type="EMBL" id="KAK0426947.1"/>
    </source>
</evidence>
<dbReference type="Proteomes" id="UP001175271">
    <property type="component" value="Unassembled WGS sequence"/>
</dbReference>
<comment type="caution">
    <text evidence="2">The sequence shown here is derived from an EMBL/GenBank/DDBJ whole genome shotgun (WGS) entry which is preliminary data.</text>
</comment>
<protein>
    <submittedName>
        <fullName evidence="2">Uncharacterized protein</fullName>
    </submittedName>
</protein>
<proteinExistence type="predicted"/>
<accession>A0AA39MAE1</accession>
<evidence type="ECO:0000256" key="1">
    <source>
        <dbReference type="SAM" id="SignalP"/>
    </source>
</evidence>
<keyword evidence="3" id="KW-1185">Reference proteome</keyword>
<sequence length="88" mass="8627">MLTIFATLIFFASCVVADSGPLPIGEASPSGVAPGSPDLLALNGILGQLGMGNIVSGLANSADFKSFMGDVVGMAGKAAVSPKESPSS</sequence>